<protein>
    <submittedName>
        <fullName evidence="1">Uncharacterized protein</fullName>
    </submittedName>
</protein>
<evidence type="ECO:0000313" key="1">
    <source>
        <dbReference type="EMBL" id="KAH7853473.1"/>
    </source>
</evidence>
<keyword evidence="2" id="KW-1185">Reference proteome</keyword>
<dbReference type="EMBL" id="CM037161">
    <property type="protein sequence ID" value="KAH7853473.1"/>
    <property type="molecule type" value="Genomic_DNA"/>
</dbReference>
<name>A0ACB7YIY3_9ERIC</name>
<proteinExistence type="predicted"/>
<accession>A0ACB7YIY3</accession>
<dbReference type="Proteomes" id="UP000828048">
    <property type="component" value="Chromosome 11"/>
</dbReference>
<reference evidence="1 2" key="1">
    <citation type="journal article" date="2021" name="Hortic Res">
        <title>High-quality reference genome and annotation aids understanding of berry development for evergreen blueberry (Vaccinium darrowii).</title>
        <authorList>
            <person name="Yu J."/>
            <person name="Hulse-Kemp A.M."/>
            <person name="Babiker E."/>
            <person name="Staton M."/>
        </authorList>
    </citation>
    <scope>NUCLEOTIDE SEQUENCE [LARGE SCALE GENOMIC DNA]</scope>
    <source>
        <strain evidence="2">cv. NJ 8807/NJ 8810</strain>
        <tissue evidence="1">Young leaf</tissue>
    </source>
</reference>
<gene>
    <name evidence="1" type="ORF">Vadar_002853</name>
</gene>
<sequence length="115" mass="13318">MLLLLNGICRIWCEWLGKNQDVDSCVVPEHDFAVVTFSYYYGLGKKGLLDDERYLLCSNPGEETEVSEDARKKSKKSFSDPEDISERERWDGRDGSRKRQRRQGVMVVLRELGDV</sequence>
<organism evidence="1 2">
    <name type="scientific">Vaccinium darrowii</name>
    <dbReference type="NCBI Taxonomy" id="229202"/>
    <lineage>
        <taxon>Eukaryota</taxon>
        <taxon>Viridiplantae</taxon>
        <taxon>Streptophyta</taxon>
        <taxon>Embryophyta</taxon>
        <taxon>Tracheophyta</taxon>
        <taxon>Spermatophyta</taxon>
        <taxon>Magnoliopsida</taxon>
        <taxon>eudicotyledons</taxon>
        <taxon>Gunneridae</taxon>
        <taxon>Pentapetalae</taxon>
        <taxon>asterids</taxon>
        <taxon>Ericales</taxon>
        <taxon>Ericaceae</taxon>
        <taxon>Vaccinioideae</taxon>
        <taxon>Vaccinieae</taxon>
        <taxon>Vaccinium</taxon>
    </lineage>
</organism>
<evidence type="ECO:0000313" key="2">
    <source>
        <dbReference type="Proteomes" id="UP000828048"/>
    </source>
</evidence>
<comment type="caution">
    <text evidence="1">The sequence shown here is derived from an EMBL/GenBank/DDBJ whole genome shotgun (WGS) entry which is preliminary data.</text>
</comment>